<feature type="domain" description="NlpC/P60" evidence="6">
    <location>
        <begin position="213"/>
        <end position="334"/>
    </location>
</feature>
<dbReference type="SUPFAM" id="SSF54001">
    <property type="entry name" value="Cysteine proteinases"/>
    <property type="match status" value="1"/>
</dbReference>
<evidence type="ECO:0000256" key="3">
    <source>
        <dbReference type="ARBA" id="ARBA00022801"/>
    </source>
</evidence>
<dbReference type="InterPro" id="IPR000064">
    <property type="entry name" value="NLP_P60_dom"/>
</dbReference>
<protein>
    <submittedName>
        <fullName evidence="7">Hydrolase Nlp/P60</fullName>
    </submittedName>
</protein>
<feature type="signal peptide" evidence="5">
    <location>
        <begin position="1"/>
        <end position="21"/>
    </location>
</feature>
<dbReference type="InterPro" id="IPR038765">
    <property type="entry name" value="Papain-like_cys_pep_sf"/>
</dbReference>
<dbReference type="EMBL" id="WJHE01000333">
    <property type="protein sequence ID" value="MST32570.1"/>
    <property type="molecule type" value="Genomic_DNA"/>
</dbReference>
<keyword evidence="2" id="KW-0645">Protease</keyword>
<dbReference type="Proteomes" id="UP000437736">
    <property type="component" value="Unassembled WGS sequence"/>
</dbReference>
<organism evidence="7 8">
    <name type="scientific">Acidiferrimicrobium australe</name>
    <dbReference type="NCBI Taxonomy" id="2664430"/>
    <lineage>
        <taxon>Bacteria</taxon>
        <taxon>Bacillati</taxon>
        <taxon>Actinomycetota</taxon>
        <taxon>Acidimicrobiia</taxon>
        <taxon>Acidimicrobiales</taxon>
        <taxon>Acidimicrobiaceae</taxon>
        <taxon>Acidiferrimicrobium</taxon>
    </lineage>
</organism>
<dbReference type="PANTHER" id="PTHR47359">
    <property type="entry name" value="PEPTIDOGLYCAN DL-ENDOPEPTIDASE CWLO"/>
    <property type="match status" value="1"/>
</dbReference>
<dbReference type="Gene3D" id="1.10.530.10">
    <property type="match status" value="1"/>
</dbReference>
<evidence type="ECO:0000256" key="1">
    <source>
        <dbReference type="ARBA" id="ARBA00007074"/>
    </source>
</evidence>
<feature type="chain" id="PRO_5047229028" evidence="5">
    <location>
        <begin position="22"/>
        <end position="341"/>
    </location>
</feature>
<proteinExistence type="inferred from homology"/>
<keyword evidence="8" id="KW-1185">Reference proteome</keyword>
<gene>
    <name evidence="7" type="ORF">GHK86_07520</name>
</gene>
<dbReference type="PROSITE" id="PS51935">
    <property type="entry name" value="NLPC_P60"/>
    <property type="match status" value="1"/>
</dbReference>
<evidence type="ECO:0000256" key="4">
    <source>
        <dbReference type="ARBA" id="ARBA00022807"/>
    </source>
</evidence>
<sequence length="341" mass="34259">MKSLIVAMVLLAAAACLPVAAALTAAAAAGGAVLSAAREPVLPTPPPSTGPVAVPGIPLPYLEDFVASGARFDVPWPVLAGIYRVECDFGQAQLPGCNPVGTENAAGAQGPGQFLPGTWRVGLSPHELIPPGPPTSSDAQGFATDGDGDGIADPWDPADAVAATARLLRADGAPGDLPGAIWSYNHSSAYVDEVLALARRYAVEARSAGAAQGAAVEAVLAFARSQLGVPYLWGGASPAGWDCSGLVMAAFARVGIVLPHNAELQYEQTAGEGVPLDQVQPGDLVFFGTSLATIGHVGIVVGAGAMIDAPHTGAVVRVESYRWPDLVAATRPLAAAGGVGG</sequence>
<keyword evidence="4" id="KW-0788">Thiol protease</keyword>
<dbReference type="GO" id="GO:0016787">
    <property type="term" value="F:hydrolase activity"/>
    <property type="evidence" value="ECO:0007669"/>
    <property type="project" value="UniProtKB-KW"/>
</dbReference>
<evidence type="ECO:0000313" key="7">
    <source>
        <dbReference type="EMBL" id="MST32570.1"/>
    </source>
</evidence>
<dbReference type="SUPFAM" id="SSF53955">
    <property type="entry name" value="Lysozyme-like"/>
    <property type="match status" value="1"/>
</dbReference>
<evidence type="ECO:0000259" key="6">
    <source>
        <dbReference type="PROSITE" id="PS51935"/>
    </source>
</evidence>
<dbReference type="InterPro" id="IPR023346">
    <property type="entry name" value="Lysozyme-like_dom_sf"/>
</dbReference>
<comment type="similarity">
    <text evidence="1">Belongs to the peptidase C40 family.</text>
</comment>
<dbReference type="Pfam" id="PF00877">
    <property type="entry name" value="NLPC_P60"/>
    <property type="match status" value="1"/>
</dbReference>
<dbReference type="PROSITE" id="PS51257">
    <property type="entry name" value="PROKAR_LIPOPROTEIN"/>
    <property type="match status" value="1"/>
</dbReference>
<evidence type="ECO:0000256" key="5">
    <source>
        <dbReference type="SAM" id="SignalP"/>
    </source>
</evidence>
<comment type="caution">
    <text evidence="7">The sequence shown here is derived from an EMBL/GenBank/DDBJ whole genome shotgun (WGS) entry which is preliminary data.</text>
</comment>
<dbReference type="InterPro" id="IPR051794">
    <property type="entry name" value="PG_Endopeptidase_C40"/>
</dbReference>
<reference evidence="7 8" key="1">
    <citation type="submission" date="2019-11" db="EMBL/GenBank/DDBJ databases">
        <title>Acidiferrimicrobium australis gen. nov., sp. nov., an acidophilic and obligately heterotrophic, member of the Actinobacteria that catalyses dissimilatory oxido- reduction of iron isolated from metal-rich acidic water in Chile.</title>
        <authorList>
            <person name="Gonzalez D."/>
            <person name="Huber K."/>
            <person name="Hedrich S."/>
            <person name="Rojas-Villalobos C."/>
            <person name="Quatrini R."/>
            <person name="Dinamarca M.A."/>
            <person name="Schwarz A."/>
            <person name="Canales C."/>
            <person name="Nancucheo I."/>
        </authorList>
    </citation>
    <scope>NUCLEOTIDE SEQUENCE [LARGE SCALE GENOMIC DNA]</scope>
    <source>
        <strain evidence="7 8">USS-CCA1</strain>
    </source>
</reference>
<evidence type="ECO:0000313" key="8">
    <source>
        <dbReference type="Proteomes" id="UP000437736"/>
    </source>
</evidence>
<evidence type="ECO:0000256" key="2">
    <source>
        <dbReference type="ARBA" id="ARBA00022670"/>
    </source>
</evidence>
<dbReference type="PANTHER" id="PTHR47359:SF3">
    <property type="entry name" value="NLP_P60 DOMAIN-CONTAINING PROTEIN-RELATED"/>
    <property type="match status" value="1"/>
</dbReference>
<dbReference type="Gene3D" id="3.90.1720.10">
    <property type="entry name" value="endopeptidase domain like (from Nostoc punctiforme)"/>
    <property type="match status" value="1"/>
</dbReference>
<accession>A0ABW9QSP3</accession>
<keyword evidence="3 7" id="KW-0378">Hydrolase</keyword>
<keyword evidence="5" id="KW-0732">Signal</keyword>
<name>A0ABW9QSP3_9ACTN</name>
<dbReference type="CDD" id="cd13399">
    <property type="entry name" value="Slt35-like"/>
    <property type="match status" value="1"/>
</dbReference>